<dbReference type="Proteomes" id="UP000809789">
    <property type="component" value="Unassembled WGS sequence"/>
</dbReference>
<feature type="compositionally biased region" description="Basic and acidic residues" evidence="1">
    <location>
        <begin position="271"/>
        <end position="283"/>
    </location>
</feature>
<gene>
    <name evidence="2" type="ORF">KVT40_002492</name>
</gene>
<feature type="region of interest" description="Disordered" evidence="1">
    <location>
        <begin position="180"/>
        <end position="216"/>
    </location>
</feature>
<dbReference type="EMBL" id="JAESVG020000003">
    <property type="protein sequence ID" value="KAG8628627.1"/>
    <property type="molecule type" value="Genomic_DNA"/>
</dbReference>
<comment type="caution">
    <text evidence="2">The sequence shown here is derived from an EMBL/GenBank/DDBJ whole genome shotgun (WGS) entry which is preliminary data.</text>
</comment>
<feature type="compositionally biased region" description="Basic and acidic residues" evidence="1">
    <location>
        <begin position="293"/>
        <end position="313"/>
    </location>
</feature>
<organism evidence="2 3">
    <name type="scientific">Elsinoe batatas</name>
    <dbReference type="NCBI Taxonomy" id="2601811"/>
    <lineage>
        <taxon>Eukaryota</taxon>
        <taxon>Fungi</taxon>
        <taxon>Dikarya</taxon>
        <taxon>Ascomycota</taxon>
        <taxon>Pezizomycotina</taxon>
        <taxon>Dothideomycetes</taxon>
        <taxon>Dothideomycetidae</taxon>
        <taxon>Myriangiales</taxon>
        <taxon>Elsinoaceae</taxon>
        <taxon>Elsinoe</taxon>
    </lineage>
</organism>
<evidence type="ECO:0000313" key="2">
    <source>
        <dbReference type="EMBL" id="KAG8628627.1"/>
    </source>
</evidence>
<protein>
    <submittedName>
        <fullName evidence="2">Uncharacterized protein</fullName>
    </submittedName>
</protein>
<accession>A0A8K0L3U2</accession>
<feature type="region of interest" description="Disordered" evidence="1">
    <location>
        <begin position="132"/>
        <end position="158"/>
    </location>
</feature>
<dbReference type="AlphaFoldDB" id="A0A8K0L3U2"/>
<feature type="region of interest" description="Disordered" evidence="1">
    <location>
        <begin position="269"/>
        <end position="313"/>
    </location>
</feature>
<evidence type="ECO:0000313" key="3">
    <source>
        <dbReference type="Proteomes" id="UP000809789"/>
    </source>
</evidence>
<sequence>MLNTGIPGLVVDIRNDKGIPYPEENHTQDGRDALCRIAVGAGDSFVIRIDTHGVTDATFRNLYIQKTVDGSKLRDLWLSGSVTCDGLAGSTLQMHFASTSLDEQPNTVIEREQASKLGYITVEIRGGIRTAVTRSSRTSPDQPQSTMRSSIQQTDSTNTAPVLDEKVFKGRDVKLCTVLGAPHPESEPEPRDNIARRRQETSEPQSRALHINRGNTNVTVKPKGPTYRFTFQYVLKEASSASEHPASNVEGDDDLVFLMEYRPSKRRQINRIKDKTGRIKDEAGDSTESSAGMKHEHTSDVGVKKENEPIVID</sequence>
<proteinExistence type="predicted"/>
<reference evidence="2" key="1">
    <citation type="submission" date="2021-07" db="EMBL/GenBank/DDBJ databases">
        <title>Elsinoe batatas strain:CRI-CJ2 Genome sequencing and assembly.</title>
        <authorList>
            <person name="Huang L."/>
        </authorList>
    </citation>
    <scope>NUCLEOTIDE SEQUENCE</scope>
    <source>
        <strain evidence="2">CRI-CJ2</strain>
    </source>
</reference>
<keyword evidence="3" id="KW-1185">Reference proteome</keyword>
<feature type="compositionally biased region" description="Basic and acidic residues" evidence="1">
    <location>
        <begin position="184"/>
        <end position="201"/>
    </location>
</feature>
<name>A0A8K0L3U2_9PEZI</name>
<evidence type="ECO:0000256" key="1">
    <source>
        <dbReference type="SAM" id="MobiDB-lite"/>
    </source>
</evidence>